<gene>
    <name evidence="1" type="ORF">GGR95_002618</name>
</gene>
<organism evidence="1 2">
    <name type="scientific">Sulfitobacter undariae</name>
    <dbReference type="NCBI Taxonomy" id="1563671"/>
    <lineage>
        <taxon>Bacteria</taxon>
        <taxon>Pseudomonadati</taxon>
        <taxon>Pseudomonadota</taxon>
        <taxon>Alphaproteobacteria</taxon>
        <taxon>Rhodobacterales</taxon>
        <taxon>Roseobacteraceae</taxon>
        <taxon>Sulfitobacter</taxon>
    </lineage>
</organism>
<name>A0A7W6H1P1_9RHOB</name>
<evidence type="ECO:0000313" key="2">
    <source>
        <dbReference type="Proteomes" id="UP000530268"/>
    </source>
</evidence>
<dbReference type="Pfam" id="PF18934">
    <property type="entry name" value="DUF5682"/>
    <property type="match status" value="1"/>
</dbReference>
<sequence>MGRAPASAGQPPIVADARTRAARFRFDITDSTRKPRKLDIRRKPTHNAASQFLHQMALLDSGFGTVVTGPDFVIGSRIDLLFEEWEIGWSPFVEGRLIDAARLGATVPQAAVSQLLERRAALFEAGRGSDIAALLDLVLTGLRAGLGPYLTVIIAELAQAVSDAADFSGLAALMRRLQSAAAVGDPLYDPQAPDLLTLARQAYDRLIYLCEDLPDRPDEALDSAIDGLRMIAGVLRGPQAARFDGTRFDAAMEAILQAEDVPPRLSGAVMGMVVRAGRRPETDLAELLAGTLRGVGKTPDARAATLEGLLQTAPMLLWQAPQVLSAANDVLLALEEDAFLAMLPALRRSLTGLNPHETDRLAEELTQLLGNDARTLTAPNSFSEADLHHGLALDRAIAQALIDDGLTP</sequence>
<evidence type="ECO:0000313" key="1">
    <source>
        <dbReference type="EMBL" id="MBB3994968.1"/>
    </source>
</evidence>
<keyword evidence="2" id="KW-1185">Reference proteome</keyword>
<dbReference type="Proteomes" id="UP000530268">
    <property type="component" value="Unassembled WGS sequence"/>
</dbReference>
<accession>A0A7W6H1P1</accession>
<proteinExistence type="predicted"/>
<dbReference type="AlphaFoldDB" id="A0A7W6H1P1"/>
<dbReference type="EMBL" id="JACIEI010000009">
    <property type="protein sequence ID" value="MBB3994968.1"/>
    <property type="molecule type" value="Genomic_DNA"/>
</dbReference>
<comment type="caution">
    <text evidence="1">The sequence shown here is derived from an EMBL/GenBank/DDBJ whole genome shotgun (WGS) entry which is preliminary data.</text>
</comment>
<reference evidence="1 2" key="1">
    <citation type="submission" date="2020-08" db="EMBL/GenBank/DDBJ databases">
        <title>Genomic Encyclopedia of Type Strains, Phase IV (KMG-IV): sequencing the most valuable type-strain genomes for metagenomic binning, comparative biology and taxonomic classification.</title>
        <authorList>
            <person name="Goeker M."/>
        </authorList>
    </citation>
    <scope>NUCLEOTIDE SEQUENCE [LARGE SCALE GENOMIC DNA]</scope>
    <source>
        <strain evidence="1 2">DSM 102234</strain>
    </source>
</reference>
<dbReference type="InterPro" id="IPR043737">
    <property type="entry name" value="DUF5682"/>
</dbReference>
<protein>
    <submittedName>
        <fullName evidence="1">Uncharacterized protein</fullName>
    </submittedName>
</protein>